<gene>
    <name evidence="1" type="ORF">LCGC14_1038700</name>
</gene>
<protein>
    <submittedName>
        <fullName evidence="1">Uncharacterized protein</fullName>
    </submittedName>
</protein>
<proteinExistence type="predicted"/>
<dbReference type="EMBL" id="LAZR01004264">
    <property type="protein sequence ID" value="KKN10214.1"/>
    <property type="molecule type" value="Genomic_DNA"/>
</dbReference>
<name>A0A0F9MWX4_9ZZZZ</name>
<accession>A0A0F9MWX4</accession>
<dbReference type="AlphaFoldDB" id="A0A0F9MWX4"/>
<reference evidence="1" key="1">
    <citation type="journal article" date="2015" name="Nature">
        <title>Complex archaea that bridge the gap between prokaryotes and eukaryotes.</title>
        <authorList>
            <person name="Spang A."/>
            <person name="Saw J.H."/>
            <person name="Jorgensen S.L."/>
            <person name="Zaremba-Niedzwiedzka K."/>
            <person name="Martijn J."/>
            <person name="Lind A.E."/>
            <person name="van Eijk R."/>
            <person name="Schleper C."/>
            <person name="Guy L."/>
            <person name="Ettema T.J."/>
        </authorList>
    </citation>
    <scope>NUCLEOTIDE SEQUENCE</scope>
</reference>
<evidence type="ECO:0000313" key="1">
    <source>
        <dbReference type="EMBL" id="KKN10214.1"/>
    </source>
</evidence>
<sequence length="51" mass="5991">DADQMLMVIDLLLKKDKMIVRNIVLSYVNRGTSLFIATMKAFMEWQRKEEG</sequence>
<comment type="caution">
    <text evidence="1">The sequence shown here is derived from an EMBL/GenBank/DDBJ whole genome shotgun (WGS) entry which is preliminary data.</text>
</comment>
<feature type="non-terminal residue" evidence="1">
    <location>
        <position position="1"/>
    </location>
</feature>
<organism evidence="1">
    <name type="scientific">marine sediment metagenome</name>
    <dbReference type="NCBI Taxonomy" id="412755"/>
    <lineage>
        <taxon>unclassified sequences</taxon>
        <taxon>metagenomes</taxon>
        <taxon>ecological metagenomes</taxon>
    </lineage>
</organism>